<evidence type="ECO:0000256" key="1">
    <source>
        <dbReference type="SAM" id="MobiDB-lite"/>
    </source>
</evidence>
<gene>
    <name evidence="3" type="ORF">ACFOD9_05405</name>
</gene>
<dbReference type="Pfam" id="PF00296">
    <property type="entry name" value="Bac_luciferase"/>
    <property type="match status" value="1"/>
</dbReference>
<dbReference type="RefSeq" id="WP_379509068.1">
    <property type="nucleotide sequence ID" value="NZ_JBHRTQ010000005.1"/>
</dbReference>
<evidence type="ECO:0000259" key="2">
    <source>
        <dbReference type="Pfam" id="PF00296"/>
    </source>
</evidence>
<sequence>MTAIRRAAGGRGTSEGKEEADIGLLSGERLRLERDTGWNAVEYEALREDFQQRGAKLDERIGYLRRLWSEPLLSMDGRFHRVTRGNLSARPRRRIPLPIGGFAETAFARGGRLGEGHMFSGVIKGGRQWAWQLEARGRDVASFGREAFPVCARGVDKAADFLKRRRDLHHAAGVHRTGPPRRFRGGRLRRVVSR</sequence>
<dbReference type="SUPFAM" id="SSF51679">
    <property type="entry name" value="Bacterial luciferase-like"/>
    <property type="match status" value="1"/>
</dbReference>
<organism evidence="3 4">
    <name type="scientific">Novosphingobium bradum</name>
    <dbReference type="NCBI Taxonomy" id="1737444"/>
    <lineage>
        <taxon>Bacteria</taxon>
        <taxon>Pseudomonadati</taxon>
        <taxon>Pseudomonadota</taxon>
        <taxon>Alphaproteobacteria</taxon>
        <taxon>Sphingomonadales</taxon>
        <taxon>Sphingomonadaceae</taxon>
        <taxon>Novosphingobium</taxon>
    </lineage>
</organism>
<feature type="compositionally biased region" description="Basic residues" evidence="1">
    <location>
        <begin position="178"/>
        <end position="194"/>
    </location>
</feature>
<accession>A0ABV7IS08</accession>
<dbReference type="Gene3D" id="3.20.20.30">
    <property type="entry name" value="Luciferase-like domain"/>
    <property type="match status" value="1"/>
</dbReference>
<dbReference type="Proteomes" id="UP001595604">
    <property type="component" value="Unassembled WGS sequence"/>
</dbReference>
<feature type="region of interest" description="Disordered" evidence="1">
    <location>
        <begin position="171"/>
        <end position="194"/>
    </location>
</feature>
<dbReference type="InterPro" id="IPR011251">
    <property type="entry name" value="Luciferase-like_dom"/>
</dbReference>
<dbReference type="InterPro" id="IPR036661">
    <property type="entry name" value="Luciferase-like_sf"/>
</dbReference>
<name>A0ABV7IS08_9SPHN</name>
<evidence type="ECO:0000313" key="3">
    <source>
        <dbReference type="EMBL" id="MFC3173683.1"/>
    </source>
</evidence>
<reference evidence="4" key="1">
    <citation type="journal article" date="2019" name="Int. J. Syst. Evol. Microbiol.">
        <title>The Global Catalogue of Microorganisms (GCM) 10K type strain sequencing project: providing services to taxonomists for standard genome sequencing and annotation.</title>
        <authorList>
            <consortium name="The Broad Institute Genomics Platform"/>
            <consortium name="The Broad Institute Genome Sequencing Center for Infectious Disease"/>
            <person name="Wu L."/>
            <person name="Ma J."/>
        </authorList>
    </citation>
    <scope>NUCLEOTIDE SEQUENCE [LARGE SCALE GENOMIC DNA]</scope>
    <source>
        <strain evidence="4">KCTC 42984</strain>
    </source>
</reference>
<comment type="caution">
    <text evidence="3">The sequence shown here is derived from an EMBL/GenBank/DDBJ whole genome shotgun (WGS) entry which is preliminary data.</text>
</comment>
<evidence type="ECO:0000313" key="4">
    <source>
        <dbReference type="Proteomes" id="UP001595604"/>
    </source>
</evidence>
<keyword evidence="4" id="KW-1185">Reference proteome</keyword>
<dbReference type="EMBL" id="JBHRTQ010000005">
    <property type="protein sequence ID" value="MFC3173683.1"/>
    <property type="molecule type" value="Genomic_DNA"/>
</dbReference>
<protein>
    <submittedName>
        <fullName evidence="3">LLM class flavin-dependent oxidoreductase</fullName>
    </submittedName>
</protein>
<proteinExistence type="predicted"/>
<feature type="region of interest" description="Disordered" evidence="1">
    <location>
        <begin position="1"/>
        <end position="20"/>
    </location>
</feature>
<feature type="domain" description="Luciferase-like" evidence="2">
    <location>
        <begin position="20"/>
        <end position="145"/>
    </location>
</feature>